<reference evidence="2" key="1">
    <citation type="submission" date="2020-04" db="EMBL/GenBank/DDBJ databases">
        <authorList>
            <person name="Chiriac C."/>
            <person name="Salcher M."/>
            <person name="Ghai R."/>
            <person name="Kavagutti S V."/>
        </authorList>
    </citation>
    <scope>NUCLEOTIDE SEQUENCE</scope>
</reference>
<dbReference type="SUPFAM" id="SSF52833">
    <property type="entry name" value="Thioredoxin-like"/>
    <property type="match status" value="1"/>
</dbReference>
<gene>
    <name evidence="2" type="ORF">UFOVP395_140</name>
</gene>
<dbReference type="EMBL" id="LR796380">
    <property type="protein sequence ID" value="CAB4140805.1"/>
    <property type="molecule type" value="Genomic_DNA"/>
</dbReference>
<dbReference type="PROSITE" id="PS51354">
    <property type="entry name" value="GLUTAREDOXIN_2"/>
    <property type="match status" value="1"/>
</dbReference>
<evidence type="ECO:0000259" key="1">
    <source>
        <dbReference type="Pfam" id="PF00462"/>
    </source>
</evidence>
<sequence length="85" mass="9898">MNVEIYTKDDCAYCMMAKQLMAVNNIQYVEHKLHHHFSRGQLQEKFPEAKSFPIIVLDGFYIGGYTHLKSYLDEQVASNKTLLNE</sequence>
<evidence type="ECO:0000313" key="2">
    <source>
        <dbReference type="EMBL" id="CAB4140805.1"/>
    </source>
</evidence>
<name>A0A6J5M1J4_9CAUD</name>
<feature type="domain" description="Glutaredoxin" evidence="1">
    <location>
        <begin position="3"/>
        <end position="61"/>
    </location>
</feature>
<protein>
    <submittedName>
        <fullName evidence="2">GrxC Glutaredoxin and related proteins</fullName>
    </submittedName>
</protein>
<accession>A0A6J5M1J4</accession>
<proteinExistence type="predicted"/>
<dbReference type="InterPro" id="IPR002109">
    <property type="entry name" value="Glutaredoxin"/>
</dbReference>
<organism evidence="2">
    <name type="scientific">uncultured Caudovirales phage</name>
    <dbReference type="NCBI Taxonomy" id="2100421"/>
    <lineage>
        <taxon>Viruses</taxon>
        <taxon>Duplodnaviria</taxon>
        <taxon>Heunggongvirae</taxon>
        <taxon>Uroviricota</taxon>
        <taxon>Caudoviricetes</taxon>
        <taxon>Peduoviridae</taxon>
        <taxon>Maltschvirus</taxon>
        <taxon>Maltschvirus maltsch</taxon>
    </lineage>
</organism>
<dbReference type="Pfam" id="PF00462">
    <property type="entry name" value="Glutaredoxin"/>
    <property type="match status" value="1"/>
</dbReference>
<dbReference type="Gene3D" id="3.40.30.10">
    <property type="entry name" value="Glutaredoxin"/>
    <property type="match status" value="1"/>
</dbReference>
<dbReference type="InterPro" id="IPR036249">
    <property type="entry name" value="Thioredoxin-like_sf"/>
</dbReference>